<evidence type="ECO:0000256" key="3">
    <source>
        <dbReference type="ARBA" id="ARBA00022801"/>
    </source>
</evidence>
<evidence type="ECO:0000256" key="6">
    <source>
        <dbReference type="ARBA" id="ARBA00023619"/>
    </source>
</evidence>
<comment type="catalytic activity">
    <reaction evidence="5">
        <text>Hydrolysis of proteins with broad specificity for peptide bonds, and a preference for a large uncharged residue in P1. Hydrolyzes peptide amides.</text>
        <dbReference type="EC" id="3.4.21.62"/>
    </reaction>
</comment>
<dbReference type="PRINTS" id="PR00723">
    <property type="entry name" value="SUBTILISIN"/>
</dbReference>
<dbReference type="Gene3D" id="3.40.50.200">
    <property type="entry name" value="Peptidase S8/S53 domain"/>
    <property type="match status" value="1"/>
</dbReference>
<name>A0A7J6MRI1_PEROL</name>
<dbReference type="PANTHER" id="PTHR43806:SF11">
    <property type="entry name" value="CEREVISIN-RELATED"/>
    <property type="match status" value="1"/>
</dbReference>
<dbReference type="InterPro" id="IPR000209">
    <property type="entry name" value="Peptidase_S8/S53_dom"/>
</dbReference>
<evidence type="ECO:0000256" key="5">
    <source>
        <dbReference type="ARBA" id="ARBA00023529"/>
    </source>
</evidence>
<keyword evidence="2 7" id="KW-0645">Protease</keyword>
<dbReference type="Pfam" id="PF00082">
    <property type="entry name" value="Peptidase_S8"/>
    <property type="match status" value="1"/>
</dbReference>
<dbReference type="OrthoDB" id="420572at2759"/>
<accession>A0A7J6MRI1</accession>
<evidence type="ECO:0000256" key="1">
    <source>
        <dbReference type="ARBA" id="ARBA00011073"/>
    </source>
</evidence>
<keyword evidence="8" id="KW-0732">Signal</keyword>
<gene>
    <name evidence="11" type="ORF">FOL46_006403</name>
    <name evidence="10" type="ORF">FOZ61_006483</name>
</gene>
<dbReference type="Proteomes" id="UP000570595">
    <property type="component" value="Unassembled WGS sequence"/>
</dbReference>
<comment type="similarity">
    <text evidence="1 7">Belongs to the peptidase S8 family.</text>
</comment>
<organism evidence="11 13">
    <name type="scientific">Perkinsus olseni</name>
    <name type="common">Perkinsus atlanticus</name>
    <dbReference type="NCBI Taxonomy" id="32597"/>
    <lineage>
        <taxon>Eukaryota</taxon>
        <taxon>Sar</taxon>
        <taxon>Alveolata</taxon>
        <taxon>Perkinsozoa</taxon>
        <taxon>Perkinsea</taxon>
        <taxon>Perkinsida</taxon>
        <taxon>Perkinsidae</taxon>
        <taxon>Perkinsus</taxon>
    </lineage>
</organism>
<evidence type="ECO:0000313" key="11">
    <source>
        <dbReference type="EMBL" id="KAF4673850.1"/>
    </source>
</evidence>
<dbReference type="PROSITE" id="PS51892">
    <property type="entry name" value="SUBTILASE"/>
    <property type="match status" value="1"/>
</dbReference>
<feature type="active site" description="Charge relay system" evidence="7">
    <location>
        <position position="157"/>
    </location>
</feature>
<evidence type="ECO:0000313" key="12">
    <source>
        <dbReference type="Proteomes" id="UP000570595"/>
    </source>
</evidence>
<evidence type="ECO:0000256" key="2">
    <source>
        <dbReference type="ARBA" id="ARBA00022670"/>
    </source>
</evidence>
<protein>
    <recommendedName>
        <fullName evidence="6">subtilisin</fullName>
        <ecNumber evidence="6">3.4.21.62</ecNumber>
    </recommendedName>
</protein>
<evidence type="ECO:0000256" key="8">
    <source>
        <dbReference type="SAM" id="SignalP"/>
    </source>
</evidence>
<dbReference type="AlphaFoldDB" id="A0A7J6MRI1"/>
<feature type="signal peptide" evidence="8">
    <location>
        <begin position="1"/>
        <end position="19"/>
    </location>
</feature>
<evidence type="ECO:0000259" key="9">
    <source>
        <dbReference type="Pfam" id="PF00082"/>
    </source>
</evidence>
<dbReference type="GO" id="GO:0004252">
    <property type="term" value="F:serine-type endopeptidase activity"/>
    <property type="evidence" value="ECO:0007669"/>
    <property type="project" value="UniProtKB-UniRule"/>
</dbReference>
<feature type="domain" description="Peptidase S8/S53" evidence="9">
    <location>
        <begin position="149"/>
        <end position="402"/>
    </location>
</feature>
<dbReference type="InterPro" id="IPR050131">
    <property type="entry name" value="Peptidase_S8_subtilisin-like"/>
</dbReference>
<dbReference type="InterPro" id="IPR015500">
    <property type="entry name" value="Peptidase_S8_subtilisin-rel"/>
</dbReference>
<feature type="chain" id="PRO_5033594193" description="subtilisin" evidence="8">
    <location>
        <begin position="20"/>
        <end position="452"/>
    </location>
</feature>
<evidence type="ECO:0000256" key="4">
    <source>
        <dbReference type="ARBA" id="ARBA00022825"/>
    </source>
</evidence>
<reference evidence="12 13" key="1">
    <citation type="submission" date="2020-04" db="EMBL/GenBank/DDBJ databases">
        <title>Perkinsus olseni comparative genomics.</title>
        <authorList>
            <person name="Bogema D.R."/>
        </authorList>
    </citation>
    <scope>NUCLEOTIDE SEQUENCE [LARGE SCALE GENOMIC DNA]</scope>
    <source>
        <strain evidence="10">ATCC PRA-179</strain>
        <strain evidence="11">ATCC PRA-31</strain>
    </source>
</reference>
<feature type="active site" description="Charge relay system" evidence="7">
    <location>
        <position position="201"/>
    </location>
</feature>
<dbReference type="EC" id="3.4.21.62" evidence="6"/>
<dbReference type="Proteomes" id="UP000572268">
    <property type="component" value="Unassembled WGS sequence"/>
</dbReference>
<evidence type="ECO:0000313" key="10">
    <source>
        <dbReference type="EMBL" id="KAF4668417.1"/>
    </source>
</evidence>
<dbReference type="PANTHER" id="PTHR43806">
    <property type="entry name" value="PEPTIDASE S8"/>
    <property type="match status" value="1"/>
</dbReference>
<keyword evidence="4 7" id="KW-0720">Serine protease</keyword>
<evidence type="ECO:0000256" key="7">
    <source>
        <dbReference type="PROSITE-ProRule" id="PRU01240"/>
    </source>
</evidence>
<dbReference type="GO" id="GO:0006508">
    <property type="term" value="P:proteolysis"/>
    <property type="evidence" value="ECO:0007669"/>
    <property type="project" value="UniProtKB-KW"/>
</dbReference>
<dbReference type="EMBL" id="JABAHT010000037">
    <property type="protein sequence ID" value="KAF4668417.1"/>
    <property type="molecule type" value="Genomic_DNA"/>
</dbReference>
<evidence type="ECO:0000313" key="13">
    <source>
        <dbReference type="Proteomes" id="UP000572268"/>
    </source>
</evidence>
<dbReference type="EMBL" id="JABANN010000041">
    <property type="protein sequence ID" value="KAF4673850.1"/>
    <property type="molecule type" value="Genomic_DNA"/>
</dbReference>
<keyword evidence="3 7" id="KW-0378">Hydrolase</keyword>
<dbReference type="InterPro" id="IPR036852">
    <property type="entry name" value="Peptidase_S8/S53_dom_sf"/>
</dbReference>
<dbReference type="SUPFAM" id="SSF52743">
    <property type="entry name" value="Subtilisin-like"/>
    <property type="match status" value="1"/>
</dbReference>
<sequence>MRILHATSLTALIASTVSTSDTIVSIKSGVEDVNILRLPRMLRNAGYMPDQKIVSFLDTAEITTLGYVHSQVVQTSAVTVDSETLCSFVAMASKQLLLQSECGEDVDGDAFGLTDSTLHVNDADARYQKHLEWMKMGEVWRLSSPHVTRTVKVAVTDSGIDWTDPDFAPLKGTLKRKSGGYLEGRWNFFTNSSILTFKDPHGTEVCKVLAAKSNNSVGIAGVAPSVRLVPLQMVDDNKKMPLSKFLAALKMAIDLEVDIISTSVGYYFMNYRSNTTAQFRWLWEALRVAQDSGILLVSASGYYTSRREFDFPCWYGGPLGMCVAYMQDNKTRNALDTFSGYGERVDVAAYGKNIFTGFDKNGNPKYFNGSSAATPIVAGLAAILLSMDVEPSMVKRLILANVDPVECEMPVLMPQTIRGGAINALRTVQHAISWLSSRPRALRGKDAFDAEK</sequence>
<feature type="active site" description="Charge relay system" evidence="7">
    <location>
        <position position="371"/>
    </location>
</feature>
<proteinExistence type="inferred from homology"/>
<comment type="caution">
    <text evidence="11">The sequence shown here is derived from an EMBL/GenBank/DDBJ whole genome shotgun (WGS) entry which is preliminary data.</text>
</comment>